<dbReference type="PANTHER" id="PTHR43975:SF2">
    <property type="entry name" value="EG:BACR7A4.14 PROTEIN-RELATED"/>
    <property type="match status" value="1"/>
</dbReference>
<dbReference type="AlphaFoldDB" id="A0A3S3PDT5"/>
<dbReference type="OrthoDB" id="1669814at2759"/>
<dbReference type="Proteomes" id="UP000285301">
    <property type="component" value="Unassembled WGS sequence"/>
</dbReference>
<gene>
    <name evidence="1" type="ORF">B4U79_08414</name>
</gene>
<dbReference type="EMBL" id="NCKU01004127">
    <property type="protein sequence ID" value="RWS06404.1"/>
    <property type="molecule type" value="Genomic_DNA"/>
</dbReference>
<accession>A0A3S3PDT5</accession>
<reference evidence="1 2" key="1">
    <citation type="journal article" date="2018" name="Gigascience">
        <title>Genomes of trombidid mites reveal novel predicted allergens and laterally-transferred genes associated with secondary metabolism.</title>
        <authorList>
            <person name="Dong X."/>
            <person name="Chaisiri K."/>
            <person name="Xia D."/>
            <person name="Armstrong S.D."/>
            <person name="Fang Y."/>
            <person name="Donnelly M.J."/>
            <person name="Kadowaki T."/>
            <person name="McGarry J.W."/>
            <person name="Darby A.C."/>
            <person name="Makepeace B.L."/>
        </authorList>
    </citation>
    <scope>NUCLEOTIDE SEQUENCE [LARGE SCALE GENOMIC DNA]</scope>
    <source>
        <strain evidence="1">UoL-WK</strain>
    </source>
</reference>
<name>A0A3S3PDT5_9ACAR</name>
<dbReference type="SUPFAM" id="SSF51735">
    <property type="entry name" value="NAD(P)-binding Rossmann-fold domains"/>
    <property type="match status" value="1"/>
</dbReference>
<dbReference type="InterPro" id="IPR002347">
    <property type="entry name" value="SDR_fam"/>
</dbReference>
<dbReference type="InterPro" id="IPR036291">
    <property type="entry name" value="NAD(P)-bd_dom_sf"/>
</dbReference>
<organism evidence="1 2">
    <name type="scientific">Dinothrombium tinctorium</name>
    <dbReference type="NCBI Taxonomy" id="1965070"/>
    <lineage>
        <taxon>Eukaryota</taxon>
        <taxon>Metazoa</taxon>
        <taxon>Ecdysozoa</taxon>
        <taxon>Arthropoda</taxon>
        <taxon>Chelicerata</taxon>
        <taxon>Arachnida</taxon>
        <taxon>Acari</taxon>
        <taxon>Acariformes</taxon>
        <taxon>Trombidiformes</taxon>
        <taxon>Prostigmata</taxon>
        <taxon>Anystina</taxon>
        <taxon>Parasitengona</taxon>
        <taxon>Trombidioidea</taxon>
        <taxon>Trombidiidae</taxon>
        <taxon>Dinothrombium</taxon>
    </lineage>
</organism>
<protein>
    <submittedName>
        <fullName evidence="1">3-oxoacyl-ACP reductase-like protein</fullName>
    </submittedName>
</protein>
<comment type="caution">
    <text evidence="1">The sequence shown here is derived from an EMBL/GenBank/DDBJ whole genome shotgun (WGS) entry which is preliminary data.</text>
</comment>
<dbReference type="PANTHER" id="PTHR43975">
    <property type="entry name" value="ZGC:101858"/>
    <property type="match status" value="1"/>
</dbReference>
<dbReference type="Pfam" id="PF13561">
    <property type="entry name" value="adh_short_C2"/>
    <property type="match status" value="1"/>
</dbReference>
<evidence type="ECO:0000313" key="2">
    <source>
        <dbReference type="Proteomes" id="UP000285301"/>
    </source>
</evidence>
<evidence type="ECO:0000313" key="1">
    <source>
        <dbReference type="EMBL" id="RWS06404.1"/>
    </source>
</evidence>
<dbReference type="Gene3D" id="3.40.50.720">
    <property type="entry name" value="NAD(P)-binding Rossmann-like Domain"/>
    <property type="match status" value="1"/>
</dbReference>
<keyword evidence="2" id="KW-1185">Reference proteome</keyword>
<sequence>MPYLIQSNGVIINISSISSKRPHANFLNHAEAESLSVFHRGAEPEEMAKTVAFLASNTSSFVTGINLRVDGGGLLK</sequence>
<proteinExistence type="predicted"/>